<dbReference type="OrthoDB" id="9808332at2"/>
<dbReference type="InterPro" id="IPR006059">
    <property type="entry name" value="SBP"/>
</dbReference>
<keyword evidence="4 5" id="KW-0732">Signal</keyword>
<keyword evidence="7" id="KW-1185">Reference proteome</keyword>
<name>A0A3B0CGP3_9BACL</name>
<evidence type="ECO:0000256" key="4">
    <source>
        <dbReference type="ARBA" id="ARBA00022729"/>
    </source>
</evidence>
<evidence type="ECO:0000313" key="6">
    <source>
        <dbReference type="EMBL" id="RKN84985.1"/>
    </source>
</evidence>
<accession>A0A3B0CGP3</accession>
<reference evidence="6 7" key="1">
    <citation type="journal article" date="2007" name="Int. J. Syst. Evol. Microbiol.">
        <title>Paenibacillus ginsengarvi sp. nov., isolated from soil from ginseng cultivation.</title>
        <authorList>
            <person name="Yoon M.H."/>
            <person name="Ten L.N."/>
            <person name="Im W.T."/>
        </authorList>
    </citation>
    <scope>NUCLEOTIDE SEQUENCE [LARGE SCALE GENOMIC DNA]</scope>
    <source>
        <strain evidence="6 7">KCTC 13059</strain>
    </source>
</reference>
<dbReference type="RefSeq" id="WP_120747190.1">
    <property type="nucleotide sequence ID" value="NZ_RBAH01000006.1"/>
</dbReference>
<gene>
    <name evidence="6" type="ORF">D7M11_10700</name>
</gene>
<dbReference type="EMBL" id="RBAH01000006">
    <property type="protein sequence ID" value="RKN84985.1"/>
    <property type="molecule type" value="Genomic_DNA"/>
</dbReference>
<dbReference type="InterPro" id="IPR050490">
    <property type="entry name" value="Bact_solute-bd_prot1"/>
</dbReference>
<proteinExistence type="inferred from homology"/>
<dbReference type="GO" id="GO:0030313">
    <property type="term" value="C:cell envelope"/>
    <property type="evidence" value="ECO:0007669"/>
    <property type="project" value="UniProtKB-SubCell"/>
</dbReference>
<evidence type="ECO:0000256" key="5">
    <source>
        <dbReference type="SAM" id="SignalP"/>
    </source>
</evidence>
<sequence length="439" mass="49236">MKMNRLFAAGMATVMTAAALGCSSQGGEGAKASATPGTVKANEPAKPLEPVTLKVLAPDSYLPAGDFQALITDPVKKKYPHLTVEKVTGNLADFVASRQQLDFWVSYNGELSNHLDEGIYTDINPLAKKFNFDLSKFDQGALDVIRQYSANGELIALPYAENVIGLYYNKDIFDKFGVPYPKDGMTWDEAIELSRKLSRQDGGVNYYGLQSTELSLIAQKSLPYIDYKTNNVLVNSEPYKKAFELGQTLFSVPNNPYLGSYQTMYDRFMKDKTVAMLAPQGNLFSQLKDIPNLNWDIVQKPYYKDNPNISGWYNIHLMIPTKMSKYPDDQMRVLEVLFSDEVQTVMAKKTARKSTLKDPKYIQMFGEEMPELKGKNITGMFKGKSGPAPGLSRHYSKATTLMEAEFTKVAKNEKDVNTALRDLEDQIKQYIATQENPKK</sequence>
<dbReference type="Gene3D" id="3.40.190.10">
    <property type="entry name" value="Periplasmic binding protein-like II"/>
    <property type="match status" value="1"/>
</dbReference>
<keyword evidence="3" id="KW-0813">Transport</keyword>
<evidence type="ECO:0000313" key="7">
    <source>
        <dbReference type="Proteomes" id="UP000282311"/>
    </source>
</evidence>
<dbReference type="PANTHER" id="PTHR43649:SF31">
    <property type="entry name" value="SN-GLYCEROL-3-PHOSPHATE-BINDING PERIPLASMIC PROTEIN UGPB"/>
    <property type="match status" value="1"/>
</dbReference>
<feature type="chain" id="PRO_5038974211" evidence="5">
    <location>
        <begin position="20"/>
        <end position="439"/>
    </location>
</feature>
<protein>
    <submittedName>
        <fullName evidence="6">Extracellular solute-binding protein</fullName>
    </submittedName>
</protein>
<comment type="similarity">
    <text evidence="2">Belongs to the bacterial solute-binding protein 1 family.</text>
</comment>
<dbReference type="PANTHER" id="PTHR43649">
    <property type="entry name" value="ARABINOSE-BINDING PROTEIN-RELATED"/>
    <property type="match status" value="1"/>
</dbReference>
<evidence type="ECO:0000256" key="1">
    <source>
        <dbReference type="ARBA" id="ARBA00004196"/>
    </source>
</evidence>
<dbReference type="Proteomes" id="UP000282311">
    <property type="component" value="Unassembled WGS sequence"/>
</dbReference>
<comment type="caution">
    <text evidence="6">The sequence shown here is derived from an EMBL/GenBank/DDBJ whole genome shotgun (WGS) entry which is preliminary data.</text>
</comment>
<evidence type="ECO:0000256" key="3">
    <source>
        <dbReference type="ARBA" id="ARBA00022448"/>
    </source>
</evidence>
<dbReference type="SUPFAM" id="SSF53850">
    <property type="entry name" value="Periplasmic binding protein-like II"/>
    <property type="match status" value="1"/>
</dbReference>
<comment type="subcellular location">
    <subcellularLocation>
        <location evidence="1">Cell envelope</location>
    </subcellularLocation>
</comment>
<feature type="signal peptide" evidence="5">
    <location>
        <begin position="1"/>
        <end position="19"/>
    </location>
</feature>
<dbReference type="PROSITE" id="PS51257">
    <property type="entry name" value="PROKAR_LIPOPROTEIN"/>
    <property type="match status" value="1"/>
</dbReference>
<evidence type="ECO:0000256" key="2">
    <source>
        <dbReference type="ARBA" id="ARBA00008520"/>
    </source>
</evidence>
<dbReference type="AlphaFoldDB" id="A0A3B0CGP3"/>
<dbReference type="Pfam" id="PF01547">
    <property type="entry name" value="SBP_bac_1"/>
    <property type="match status" value="1"/>
</dbReference>
<organism evidence="6 7">
    <name type="scientific">Paenibacillus ginsengarvi</name>
    <dbReference type="NCBI Taxonomy" id="400777"/>
    <lineage>
        <taxon>Bacteria</taxon>
        <taxon>Bacillati</taxon>
        <taxon>Bacillota</taxon>
        <taxon>Bacilli</taxon>
        <taxon>Bacillales</taxon>
        <taxon>Paenibacillaceae</taxon>
        <taxon>Paenibacillus</taxon>
    </lineage>
</organism>